<keyword evidence="2" id="KW-1185">Reference proteome</keyword>
<organism evidence="1 2">
    <name type="scientific">Clitoria ternatea</name>
    <name type="common">Butterfly pea</name>
    <dbReference type="NCBI Taxonomy" id="43366"/>
    <lineage>
        <taxon>Eukaryota</taxon>
        <taxon>Viridiplantae</taxon>
        <taxon>Streptophyta</taxon>
        <taxon>Embryophyta</taxon>
        <taxon>Tracheophyta</taxon>
        <taxon>Spermatophyta</taxon>
        <taxon>Magnoliopsida</taxon>
        <taxon>eudicotyledons</taxon>
        <taxon>Gunneridae</taxon>
        <taxon>Pentapetalae</taxon>
        <taxon>rosids</taxon>
        <taxon>fabids</taxon>
        <taxon>Fabales</taxon>
        <taxon>Fabaceae</taxon>
        <taxon>Papilionoideae</taxon>
        <taxon>50 kb inversion clade</taxon>
        <taxon>NPAAA clade</taxon>
        <taxon>indigoferoid/millettioid clade</taxon>
        <taxon>Phaseoleae</taxon>
        <taxon>Clitoria</taxon>
    </lineage>
</organism>
<dbReference type="EMBL" id="JAYKXN010000002">
    <property type="protein sequence ID" value="KAK7311135.1"/>
    <property type="molecule type" value="Genomic_DNA"/>
</dbReference>
<comment type="caution">
    <text evidence="1">The sequence shown here is derived from an EMBL/GenBank/DDBJ whole genome shotgun (WGS) entry which is preliminary data.</text>
</comment>
<dbReference type="Proteomes" id="UP001359559">
    <property type="component" value="Unassembled WGS sequence"/>
</dbReference>
<name>A0AAN9PT42_CLITE</name>
<reference evidence="1 2" key="1">
    <citation type="submission" date="2024-01" db="EMBL/GenBank/DDBJ databases">
        <title>The genomes of 5 underutilized Papilionoideae crops provide insights into root nodulation and disease resistance.</title>
        <authorList>
            <person name="Yuan L."/>
        </authorList>
    </citation>
    <scope>NUCLEOTIDE SEQUENCE [LARGE SCALE GENOMIC DNA]</scope>
    <source>
        <strain evidence="1">LY-2023</strain>
        <tissue evidence="1">Leaf</tissue>
    </source>
</reference>
<evidence type="ECO:0000313" key="1">
    <source>
        <dbReference type="EMBL" id="KAK7311135.1"/>
    </source>
</evidence>
<proteinExistence type="predicted"/>
<gene>
    <name evidence="1" type="ORF">RJT34_09060</name>
</gene>
<evidence type="ECO:0000313" key="2">
    <source>
        <dbReference type="Proteomes" id="UP001359559"/>
    </source>
</evidence>
<protein>
    <submittedName>
        <fullName evidence="1">Uncharacterized protein</fullName>
    </submittedName>
</protein>
<dbReference type="AlphaFoldDB" id="A0AAN9PT42"/>
<accession>A0AAN9PT42</accession>
<sequence length="87" mass="10029">MVVRSKLSKLKLGIRYTSWQSVAKYGLEKFDEWKEHGVAHDGDLSFVARNLNDRTMRGGSKEDDEILERVKALHVDEIDVVVKTDIR</sequence>